<dbReference type="EMBL" id="JADEXQ010000110">
    <property type="protein sequence ID" value="MBE9032544.1"/>
    <property type="molecule type" value="Genomic_DNA"/>
</dbReference>
<evidence type="ECO:0000256" key="14">
    <source>
        <dbReference type="ARBA" id="ARBA00047700"/>
    </source>
</evidence>
<evidence type="ECO:0000256" key="10">
    <source>
        <dbReference type="ARBA" id="ARBA00022777"/>
    </source>
</evidence>
<evidence type="ECO:0000256" key="4">
    <source>
        <dbReference type="ARBA" id="ARBA00007837"/>
    </source>
</evidence>
<keyword evidence="10" id="KW-0418">Kinase</keyword>
<dbReference type="InterPro" id="IPR013815">
    <property type="entry name" value="ATP_grasp_subdomain_1"/>
</dbReference>
<evidence type="ECO:0000256" key="8">
    <source>
        <dbReference type="ARBA" id="ARBA00022723"/>
    </source>
</evidence>
<evidence type="ECO:0000256" key="11">
    <source>
        <dbReference type="ARBA" id="ARBA00022840"/>
    </source>
</evidence>
<keyword evidence="7" id="KW-0808">Transferase</keyword>
<comment type="pathway">
    <text evidence="3">Carbohydrate biosynthesis; gluconeogenesis.</text>
</comment>
<gene>
    <name evidence="16" type="ORF">IQ266_22655</name>
</gene>
<accession>A0A928VUZ7</accession>
<dbReference type="GO" id="GO:0005524">
    <property type="term" value="F:ATP binding"/>
    <property type="evidence" value="ECO:0007669"/>
    <property type="project" value="UniProtKB-KW"/>
</dbReference>
<dbReference type="SUPFAM" id="SSF56059">
    <property type="entry name" value="Glutathione synthetase ATP-binding domain-like"/>
    <property type="match status" value="1"/>
</dbReference>
<evidence type="ECO:0000256" key="5">
    <source>
        <dbReference type="ARBA" id="ARBA00011996"/>
    </source>
</evidence>
<comment type="function">
    <text evidence="2">Catalyzes the phosphorylation of pyruvate to phosphoenolpyruvate.</text>
</comment>
<keyword evidence="11" id="KW-0067">ATP-binding</keyword>
<evidence type="ECO:0000313" key="17">
    <source>
        <dbReference type="Proteomes" id="UP000625316"/>
    </source>
</evidence>
<keyword evidence="8" id="KW-0479">Metal-binding</keyword>
<evidence type="ECO:0000313" key="16">
    <source>
        <dbReference type="EMBL" id="MBE9032544.1"/>
    </source>
</evidence>
<evidence type="ECO:0000256" key="6">
    <source>
        <dbReference type="ARBA" id="ARBA00021623"/>
    </source>
</evidence>
<name>A0A928VUZ7_9CYAN</name>
<evidence type="ECO:0000256" key="7">
    <source>
        <dbReference type="ARBA" id="ARBA00022679"/>
    </source>
</evidence>
<dbReference type="Gene3D" id="3.30.1490.20">
    <property type="entry name" value="ATP-grasp fold, A domain"/>
    <property type="match status" value="1"/>
</dbReference>
<evidence type="ECO:0000256" key="12">
    <source>
        <dbReference type="ARBA" id="ARBA00022842"/>
    </source>
</evidence>
<dbReference type="GO" id="GO:0008986">
    <property type="term" value="F:pyruvate, water dikinase activity"/>
    <property type="evidence" value="ECO:0007669"/>
    <property type="project" value="UniProtKB-EC"/>
</dbReference>
<comment type="caution">
    <text evidence="16">The sequence shown here is derived from an EMBL/GenBank/DDBJ whole genome shotgun (WGS) entry which is preliminary data.</text>
</comment>
<protein>
    <recommendedName>
        <fullName evidence="6">Phosphoenolpyruvate synthase</fullName>
        <ecNumber evidence="5">2.7.9.2</ecNumber>
    </recommendedName>
    <alternativeName>
        <fullName evidence="13">Pyruvate, water dikinase</fullName>
    </alternativeName>
</protein>
<keyword evidence="17" id="KW-1185">Reference proteome</keyword>
<comment type="catalytic activity">
    <reaction evidence="14">
        <text>pyruvate + ATP + H2O = phosphoenolpyruvate + AMP + phosphate + 2 H(+)</text>
        <dbReference type="Rhea" id="RHEA:11364"/>
        <dbReference type="ChEBI" id="CHEBI:15361"/>
        <dbReference type="ChEBI" id="CHEBI:15377"/>
        <dbReference type="ChEBI" id="CHEBI:15378"/>
        <dbReference type="ChEBI" id="CHEBI:30616"/>
        <dbReference type="ChEBI" id="CHEBI:43474"/>
        <dbReference type="ChEBI" id="CHEBI:58702"/>
        <dbReference type="ChEBI" id="CHEBI:456215"/>
        <dbReference type="EC" id="2.7.9.2"/>
    </reaction>
</comment>
<dbReference type="Pfam" id="PF01326">
    <property type="entry name" value="PPDK_N"/>
    <property type="match status" value="1"/>
</dbReference>
<dbReference type="InterPro" id="IPR002192">
    <property type="entry name" value="PPDK_AMP/ATP-bd"/>
</dbReference>
<dbReference type="PANTHER" id="PTHR43030">
    <property type="entry name" value="PHOSPHOENOLPYRUVATE SYNTHASE"/>
    <property type="match status" value="1"/>
</dbReference>
<evidence type="ECO:0000256" key="9">
    <source>
        <dbReference type="ARBA" id="ARBA00022741"/>
    </source>
</evidence>
<dbReference type="AlphaFoldDB" id="A0A928VUZ7"/>
<reference evidence="16" key="1">
    <citation type="submission" date="2020-10" db="EMBL/GenBank/DDBJ databases">
        <authorList>
            <person name="Castelo-Branco R."/>
            <person name="Eusebio N."/>
            <person name="Adriana R."/>
            <person name="Vieira A."/>
            <person name="Brugerolle De Fraissinette N."/>
            <person name="Rezende De Castro R."/>
            <person name="Schneider M.P."/>
            <person name="Vasconcelos V."/>
            <person name="Leao P.N."/>
        </authorList>
    </citation>
    <scope>NUCLEOTIDE SEQUENCE</scope>
    <source>
        <strain evidence="16">LEGE 11480</strain>
    </source>
</reference>
<dbReference type="EC" id="2.7.9.2" evidence="5"/>
<comment type="similarity">
    <text evidence="4">Belongs to the PEP-utilizing enzyme family.</text>
</comment>
<evidence type="ECO:0000256" key="3">
    <source>
        <dbReference type="ARBA" id="ARBA00004742"/>
    </source>
</evidence>
<evidence type="ECO:0000256" key="2">
    <source>
        <dbReference type="ARBA" id="ARBA00002988"/>
    </source>
</evidence>
<dbReference type="PANTHER" id="PTHR43030:SF1">
    <property type="entry name" value="PHOSPHOENOLPYRUVATE SYNTHASE"/>
    <property type="match status" value="1"/>
</dbReference>
<keyword evidence="9" id="KW-0547">Nucleotide-binding</keyword>
<organism evidence="16 17">
    <name type="scientific">Romeriopsis navalis LEGE 11480</name>
    <dbReference type="NCBI Taxonomy" id="2777977"/>
    <lineage>
        <taxon>Bacteria</taxon>
        <taxon>Bacillati</taxon>
        <taxon>Cyanobacteriota</taxon>
        <taxon>Cyanophyceae</taxon>
        <taxon>Leptolyngbyales</taxon>
        <taxon>Leptolyngbyaceae</taxon>
        <taxon>Romeriopsis</taxon>
        <taxon>Romeriopsis navalis</taxon>
    </lineage>
</organism>
<evidence type="ECO:0000259" key="15">
    <source>
        <dbReference type="Pfam" id="PF01326"/>
    </source>
</evidence>
<evidence type="ECO:0000256" key="1">
    <source>
        <dbReference type="ARBA" id="ARBA00001946"/>
    </source>
</evidence>
<comment type="cofactor">
    <cofactor evidence="1">
        <name>Mg(2+)</name>
        <dbReference type="ChEBI" id="CHEBI:18420"/>
    </cofactor>
</comment>
<sequence length="763" mass="84799">MLTSRKFYCQGDLVVVSVQTSSTFKPQVMGSVANTLRSLTPGEAEALQFVSHDKILTWEGLVEHIGKPNATVHLIDTTRFEGHYGYTRNALGRGASYTQFNFYSEVQFPQTRRYMPFLVFDFRDRPLLWNGQSYRWVLNIRRYDYKDSHQALADMLAGLRTLLSKNLMAGYGEPLLFVYEKPGTYRRPHIQQLTEVKAAGFETITEQQMIEAAGGALVSVLNPGTAIGYLELIKVGEDGDHLTPRHIAVFEDTPERIPPITGIVTLEPQTPLSHVNLLAKNRGTPNVSTAKMELIPSLAGSIGKLVKMVAKPDGTVTFTPVSQAEAEQFWASKTKDQLEVPTITATSLDPVEFATGSPTDLALPNIGSKASNYAVLQNRLDPTFVKPGFGLSFAHYQQIAAEPDTQIIIRDLLARKNLFAPEEINALLKLIRKSIEKHTSDATIAPAIAAVRAVIAKMPGVKRIRLRSSTNSEDLPTFNGAGLYESKGFNVDDSDQKLRKKLLKVMASLWLERAFWEREIFAIDHADVGMAILINPAFSDEFANGVVVGTEESNGFRTWVNAQKGEASVTNPLDDELPESFAFVGDRLSELQVQSRSNIGSVFLVDGADTIRNERQEALLQLRQVTQQLYEHFVEAQRAGGDRRKYGIDIEYKLMQEGDAVRLYVKQSRLLNLGEAAPDPPTGTRVVAKDNGMGGAHLRRYPKQLSELRDDQMCIMKVNQVVGINRVEDVGNGFAKINVVVPCTACPSFKGEVYVFRKHFNFL</sequence>
<proteinExistence type="inferred from homology"/>
<keyword evidence="12" id="KW-0460">Magnesium</keyword>
<feature type="domain" description="Pyruvate phosphate dikinase AMP/ATP-binding" evidence="15">
    <location>
        <begin position="365"/>
        <end position="655"/>
    </location>
</feature>
<evidence type="ECO:0000256" key="13">
    <source>
        <dbReference type="ARBA" id="ARBA00033470"/>
    </source>
</evidence>
<dbReference type="Proteomes" id="UP000625316">
    <property type="component" value="Unassembled WGS sequence"/>
</dbReference>
<dbReference type="GO" id="GO:0046872">
    <property type="term" value="F:metal ion binding"/>
    <property type="evidence" value="ECO:0007669"/>
    <property type="project" value="UniProtKB-KW"/>
</dbReference>
<dbReference type="InterPro" id="IPR006319">
    <property type="entry name" value="PEP_synth"/>
</dbReference>